<reference evidence="2" key="1">
    <citation type="journal article" date="2018" name="Int. J. Syst. Evol. Microbiol.">
        <title>Jatrophihabitans telluris sp. nov., isolated from sediment soil of lava forest wetlands and the emended description of the genus Jatrophihabitans.</title>
        <authorList>
            <person name="Lee K.C."/>
            <person name="Suh M.K."/>
            <person name="Eom M.K."/>
            <person name="Kim K.K."/>
            <person name="Kim J.S."/>
            <person name="Kim D.S."/>
            <person name="Ko S.H."/>
            <person name="Shin Y.K."/>
            <person name="Lee J.S."/>
        </authorList>
    </citation>
    <scope>NUCLEOTIDE SEQUENCE</scope>
    <source>
        <strain evidence="2">N237</strain>
    </source>
</reference>
<dbReference type="InterPro" id="IPR048020">
    <property type="entry name" value="Transpos_IS3"/>
</dbReference>
<proteinExistence type="predicted"/>
<evidence type="ECO:0000313" key="2">
    <source>
        <dbReference type="EMBL" id="UQX87105.1"/>
    </source>
</evidence>
<reference evidence="2" key="2">
    <citation type="submission" date="2022-05" db="EMBL/GenBank/DDBJ databases">
        <authorList>
            <person name="Kim J.-S."/>
            <person name="Lee K."/>
            <person name="Suh M."/>
            <person name="Eom M."/>
            <person name="Kim J.-S."/>
            <person name="Kim D.-S."/>
            <person name="Ko S.-H."/>
            <person name="Shin Y."/>
            <person name="Lee J.-S."/>
        </authorList>
    </citation>
    <scope>NUCLEOTIDE SEQUENCE</scope>
    <source>
        <strain evidence="2">N237</strain>
    </source>
</reference>
<evidence type="ECO:0000259" key="1">
    <source>
        <dbReference type="PROSITE" id="PS50994"/>
    </source>
</evidence>
<dbReference type="Gene3D" id="1.10.10.60">
    <property type="entry name" value="Homeodomain-like"/>
    <property type="match status" value="1"/>
</dbReference>
<dbReference type="InterPro" id="IPR012337">
    <property type="entry name" value="RNaseH-like_sf"/>
</dbReference>
<dbReference type="InterPro" id="IPR009057">
    <property type="entry name" value="Homeodomain-like_sf"/>
</dbReference>
<accession>A0ABY4QVU5</accession>
<dbReference type="Gene3D" id="3.30.420.10">
    <property type="entry name" value="Ribonuclease H-like superfamily/Ribonuclease H"/>
    <property type="match status" value="1"/>
</dbReference>
<dbReference type="InterPro" id="IPR001584">
    <property type="entry name" value="Integrase_cat-core"/>
</dbReference>
<dbReference type="Pfam" id="PF01527">
    <property type="entry name" value="HTH_Tnp_1"/>
    <property type="match status" value="1"/>
</dbReference>
<dbReference type="Proteomes" id="UP001056336">
    <property type="component" value="Chromosome"/>
</dbReference>
<dbReference type="RefSeq" id="WP_249769552.1">
    <property type="nucleotide sequence ID" value="NZ_CP097332.1"/>
</dbReference>
<name>A0ABY4QVU5_9ACTN</name>
<dbReference type="Pfam" id="PF00665">
    <property type="entry name" value="rve"/>
    <property type="match status" value="1"/>
</dbReference>
<dbReference type="PANTHER" id="PTHR46889">
    <property type="entry name" value="TRANSPOSASE INSF FOR INSERTION SEQUENCE IS3B-RELATED"/>
    <property type="match status" value="1"/>
</dbReference>
<sequence length="388" mass="44152">MSKPYPKEFRDDVVRVARNRGPDVDLEQIAKDFGIHFTTLYSWLKKADIEDGKRPGSTVTDAAELRAAQRRIRTLEQENEVLPGGGVFRSSASAGKMSYPLVRELAADGIPVTVTCRVVKIARQPYYRCLANPVTDAEWAQAHLADALFDAHRDDPEFGYRFLADEARDAGLVFADRTAWRICSENGWWSVFGKKRRGKKTKVGAPAHDDLVRRDFTGPAPNQLWLTDLTEHQTREGKLYLCAIKDVWSNRIVGYSMSDRMESQIAVDALESAVARRGRKVAGCRLHSDRGSQFRSRKLQQTLWRHHMLGSMGQVGSAGDNAAMESFFSLLQKNVLNRQTWDTREQLRIAIITWIERTYHRRRRQTTLGRLTPIEYEIIMTQAADQVA</sequence>
<dbReference type="EMBL" id="CP097332">
    <property type="protein sequence ID" value="UQX87105.1"/>
    <property type="molecule type" value="Genomic_DNA"/>
</dbReference>
<dbReference type="InterPro" id="IPR002514">
    <property type="entry name" value="Transposase_8"/>
</dbReference>
<dbReference type="PROSITE" id="PS50994">
    <property type="entry name" value="INTEGRASE"/>
    <property type="match status" value="1"/>
</dbReference>
<dbReference type="SUPFAM" id="SSF46689">
    <property type="entry name" value="Homeodomain-like"/>
    <property type="match status" value="1"/>
</dbReference>
<dbReference type="InterPro" id="IPR050900">
    <property type="entry name" value="Transposase_IS3/IS150/IS904"/>
</dbReference>
<evidence type="ECO:0000313" key="3">
    <source>
        <dbReference type="Proteomes" id="UP001056336"/>
    </source>
</evidence>
<protein>
    <submittedName>
        <fullName evidence="2">IS3 family transposase</fullName>
    </submittedName>
</protein>
<keyword evidence="3" id="KW-1185">Reference proteome</keyword>
<dbReference type="Pfam" id="PF13333">
    <property type="entry name" value="rve_2"/>
    <property type="match status" value="1"/>
</dbReference>
<dbReference type="PANTHER" id="PTHR46889:SF4">
    <property type="entry name" value="TRANSPOSASE INSO FOR INSERTION SEQUENCE ELEMENT IS911B-RELATED"/>
    <property type="match status" value="1"/>
</dbReference>
<gene>
    <name evidence="2" type="ORF">M6D93_12410</name>
</gene>
<dbReference type="InterPro" id="IPR036397">
    <property type="entry name" value="RNaseH_sf"/>
</dbReference>
<feature type="domain" description="Integrase catalytic" evidence="1">
    <location>
        <begin position="217"/>
        <end position="381"/>
    </location>
</feature>
<dbReference type="NCBIfam" id="NF033516">
    <property type="entry name" value="transpos_IS3"/>
    <property type="match status" value="1"/>
</dbReference>
<organism evidence="2 3">
    <name type="scientific">Jatrophihabitans telluris</name>
    <dbReference type="NCBI Taxonomy" id="2038343"/>
    <lineage>
        <taxon>Bacteria</taxon>
        <taxon>Bacillati</taxon>
        <taxon>Actinomycetota</taxon>
        <taxon>Actinomycetes</taxon>
        <taxon>Jatrophihabitantales</taxon>
        <taxon>Jatrophihabitantaceae</taxon>
        <taxon>Jatrophihabitans</taxon>
    </lineage>
</organism>
<dbReference type="SUPFAM" id="SSF53098">
    <property type="entry name" value="Ribonuclease H-like"/>
    <property type="match status" value="1"/>
</dbReference>